<keyword evidence="2" id="KW-0808">Transferase</keyword>
<reference evidence="2 3" key="1">
    <citation type="journal article" date="2017" name="ISME J.">
        <title>Energy and carbon metabolisms in a deep terrestrial subsurface fluid microbial community.</title>
        <authorList>
            <person name="Momper L."/>
            <person name="Jungbluth S.P."/>
            <person name="Lee M.D."/>
            <person name="Amend J.P."/>
        </authorList>
    </citation>
    <scope>NUCLEOTIDE SEQUENCE [LARGE SCALE GENOMIC DNA]</scope>
    <source>
        <strain evidence="2">SURF_5</strain>
    </source>
</reference>
<comment type="caution">
    <text evidence="2">The sequence shown here is derived from an EMBL/GenBank/DDBJ whole genome shotgun (WGS) entry which is preliminary data.</text>
</comment>
<dbReference type="Pfam" id="PF13480">
    <property type="entry name" value="Acetyltransf_6"/>
    <property type="match status" value="1"/>
</dbReference>
<dbReference type="EMBL" id="QZKU01000142">
    <property type="protein sequence ID" value="RJP14838.1"/>
    <property type="molecule type" value="Genomic_DNA"/>
</dbReference>
<gene>
    <name evidence="2" type="ORF">C4520_21075</name>
</gene>
<dbReference type="InterPro" id="IPR016181">
    <property type="entry name" value="Acyl_CoA_acyltransferase"/>
</dbReference>
<evidence type="ECO:0000313" key="3">
    <source>
        <dbReference type="Proteomes" id="UP000265882"/>
    </source>
</evidence>
<dbReference type="Proteomes" id="UP000265882">
    <property type="component" value="Unassembled WGS sequence"/>
</dbReference>
<dbReference type="SUPFAM" id="SSF55729">
    <property type="entry name" value="Acyl-CoA N-acyltransferases (Nat)"/>
    <property type="match status" value="1"/>
</dbReference>
<organism evidence="2 3">
    <name type="scientific">Abyssobacteria bacterium (strain SURF_5)</name>
    <dbReference type="NCBI Taxonomy" id="2093360"/>
    <lineage>
        <taxon>Bacteria</taxon>
        <taxon>Pseudomonadati</taxon>
        <taxon>Candidatus Hydrogenedentota</taxon>
        <taxon>Candidatus Abyssobacteria</taxon>
    </lineage>
</organism>
<dbReference type="GO" id="GO:0016740">
    <property type="term" value="F:transferase activity"/>
    <property type="evidence" value="ECO:0007669"/>
    <property type="project" value="UniProtKB-KW"/>
</dbReference>
<dbReference type="InterPro" id="IPR038740">
    <property type="entry name" value="BioF2-like_GNAT_dom"/>
</dbReference>
<proteinExistence type="predicted"/>
<accession>A0A3A4MXW8</accession>
<evidence type="ECO:0000313" key="2">
    <source>
        <dbReference type="EMBL" id="RJP14838.1"/>
    </source>
</evidence>
<dbReference type="AlphaFoldDB" id="A0A3A4MXW8"/>
<name>A0A3A4MXW8_ABYX5</name>
<evidence type="ECO:0000259" key="1">
    <source>
        <dbReference type="Pfam" id="PF13480"/>
    </source>
</evidence>
<feature type="domain" description="BioF2-like acetyltransferase" evidence="1">
    <location>
        <begin position="198"/>
        <end position="345"/>
    </location>
</feature>
<sequence length="411" mass="47995">MRLGVFANTAKRHAERIHLTVYNPFVRFDLVEDIWTSLLGKCPHSYFLSWGWVDSWIRSLPPDCGVSLIAGFKNDSPILAFFVGSHNVIRHRLFRAGQLSLNSTLIPFFDSLCLEYNAVLIDPDITIALENMVEMIPLKNWDEFYMPRYSPVYCPNLIIRDMSRKYNLKILDRRNSYYVDLEGVRKNNMDYLALLSNNRRQQIRRTLKEYKKWGDIHVRVAGSAKDALGIFEKLVLLHQKEWKNRGQPGAFGTDYMIKFHKNLISRRFDHGEIQLMEITAGMNPIGCLYNFLYQGCVLFYQSGFSYLAKNVYRPGLVCHYHAVLHNAAKGFLLYDFLADDSQYKKSLSTDSNEMLSILVQKSRLKYKVENRIRTLYHFGQERLSMNGAGRQPRLFSLLEKLKRLKSWKKTV</sequence>
<protein>
    <submittedName>
        <fullName evidence="2">GNAT family N-acetyltransferase</fullName>
    </submittedName>
</protein>
<dbReference type="Gene3D" id="3.40.630.30">
    <property type="match status" value="1"/>
</dbReference>